<reference evidence="12 13" key="1">
    <citation type="journal article" date="2018" name="Front. Plant Sci.">
        <title>Red Clover (Trifolium pratense) and Zigzag Clover (T. medium) - A Picture of Genomic Similarities and Differences.</title>
        <authorList>
            <person name="Dluhosova J."/>
            <person name="Istvanek J."/>
            <person name="Nedelnik J."/>
            <person name="Repkova J."/>
        </authorList>
    </citation>
    <scope>NUCLEOTIDE SEQUENCE [LARGE SCALE GENOMIC DNA]</scope>
    <source>
        <strain evidence="13">cv. 10/8</strain>
        <tissue evidence="12">Leaf</tissue>
    </source>
</reference>
<dbReference type="Proteomes" id="UP000265520">
    <property type="component" value="Unassembled WGS sequence"/>
</dbReference>
<evidence type="ECO:0000313" key="12">
    <source>
        <dbReference type="EMBL" id="MCH94746.1"/>
    </source>
</evidence>
<dbReference type="Pfam" id="PF01095">
    <property type="entry name" value="Pectinesterase"/>
    <property type="match status" value="1"/>
</dbReference>
<evidence type="ECO:0000256" key="4">
    <source>
        <dbReference type="ARBA" id="ARBA00022512"/>
    </source>
</evidence>
<dbReference type="GO" id="GO:0045490">
    <property type="term" value="P:pectin catabolic process"/>
    <property type="evidence" value="ECO:0007669"/>
    <property type="project" value="UniProtKB-UniRule"/>
</dbReference>
<evidence type="ECO:0000256" key="10">
    <source>
        <dbReference type="RuleBase" id="RU000589"/>
    </source>
</evidence>
<dbReference type="Gene3D" id="2.160.20.10">
    <property type="entry name" value="Single-stranded right-handed beta-helix, Pectin lyase-like"/>
    <property type="match status" value="1"/>
</dbReference>
<keyword evidence="7 10" id="KW-0063">Aspartyl esterase</keyword>
<proteinExistence type="predicted"/>
<sequence>TWVSATDRKLLAQMQGNDWRSTIKPNVVVAKDGTGQFTTIWDAITSYPKGNKGRYIIYVKAGVYDEYIKVPKHCVNLTIYGDGPQQTVVTGDKSCFKNGIQTNYGTMQTTTFANTATGFIAKAMTFRNTAGADGHQAVAFRNQGDMSAFVGCNFIGYQDTLYVHANRQFYRNCVISGTIDFIFGMSNTLIQHSTIIVRKPLDRQNNTITADGSDDSIKTNTGIVIQDCKIVAETALLPVRFQIPTYLGRPWKINSRTVFMESFIGDFIHSDGWIPWKENGTDINFDTCYYAEYANTGLSANLSGRIKWKGYYGNISRDEATKFTAAIWLKAENTSAATWLHDLHVPHYLGFKSLKIN</sequence>
<keyword evidence="8 10" id="KW-0961">Cell wall biogenesis/degradation</keyword>
<comment type="pathway">
    <text evidence="2 10">Glycan metabolism; pectin degradation; 2-dehydro-3-deoxy-D-gluconate from pectin: step 1/5.</text>
</comment>
<dbReference type="InterPro" id="IPR033131">
    <property type="entry name" value="Pectinesterase_Asp_AS"/>
</dbReference>
<feature type="non-terminal residue" evidence="12">
    <location>
        <position position="1"/>
    </location>
</feature>
<evidence type="ECO:0000256" key="8">
    <source>
        <dbReference type="ARBA" id="ARBA00023316"/>
    </source>
</evidence>
<accession>A0A392N4J7</accession>
<evidence type="ECO:0000256" key="1">
    <source>
        <dbReference type="ARBA" id="ARBA00004191"/>
    </source>
</evidence>
<evidence type="ECO:0000256" key="7">
    <source>
        <dbReference type="ARBA" id="ARBA00023085"/>
    </source>
</evidence>
<feature type="active site" evidence="9">
    <location>
        <position position="180"/>
    </location>
</feature>
<dbReference type="EC" id="3.1.1.11" evidence="3 10"/>
<organism evidence="12 13">
    <name type="scientific">Trifolium medium</name>
    <dbReference type="NCBI Taxonomy" id="97028"/>
    <lineage>
        <taxon>Eukaryota</taxon>
        <taxon>Viridiplantae</taxon>
        <taxon>Streptophyta</taxon>
        <taxon>Embryophyta</taxon>
        <taxon>Tracheophyta</taxon>
        <taxon>Spermatophyta</taxon>
        <taxon>Magnoliopsida</taxon>
        <taxon>eudicotyledons</taxon>
        <taxon>Gunneridae</taxon>
        <taxon>Pentapetalae</taxon>
        <taxon>rosids</taxon>
        <taxon>fabids</taxon>
        <taxon>Fabales</taxon>
        <taxon>Fabaceae</taxon>
        <taxon>Papilionoideae</taxon>
        <taxon>50 kb inversion clade</taxon>
        <taxon>NPAAA clade</taxon>
        <taxon>Hologalegina</taxon>
        <taxon>IRL clade</taxon>
        <taxon>Trifolieae</taxon>
        <taxon>Trifolium</taxon>
    </lineage>
</organism>
<dbReference type="InterPro" id="IPR000070">
    <property type="entry name" value="Pectinesterase_cat"/>
</dbReference>
<evidence type="ECO:0000313" key="13">
    <source>
        <dbReference type="Proteomes" id="UP000265520"/>
    </source>
</evidence>
<dbReference type="UniPathway" id="UPA00545">
    <property type="reaction ID" value="UER00823"/>
</dbReference>
<evidence type="ECO:0000256" key="9">
    <source>
        <dbReference type="PROSITE-ProRule" id="PRU10040"/>
    </source>
</evidence>
<dbReference type="GO" id="GO:0030599">
    <property type="term" value="F:pectinesterase activity"/>
    <property type="evidence" value="ECO:0007669"/>
    <property type="project" value="UniProtKB-UniRule"/>
</dbReference>
<evidence type="ECO:0000256" key="3">
    <source>
        <dbReference type="ARBA" id="ARBA00013229"/>
    </source>
</evidence>
<keyword evidence="13" id="KW-1185">Reference proteome</keyword>
<dbReference type="PROSITE" id="PS00503">
    <property type="entry name" value="PECTINESTERASE_2"/>
    <property type="match status" value="1"/>
</dbReference>
<comment type="subcellular location">
    <subcellularLocation>
        <location evidence="1 10">Secreted</location>
        <location evidence="1 10">Cell wall</location>
    </subcellularLocation>
</comment>
<dbReference type="AlphaFoldDB" id="A0A392N4J7"/>
<dbReference type="InterPro" id="IPR012334">
    <property type="entry name" value="Pectin_lyas_fold"/>
</dbReference>
<keyword evidence="5 10" id="KW-0964">Secreted</keyword>
<dbReference type="InterPro" id="IPR011050">
    <property type="entry name" value="Pectin_lyase_fold/virulence"/>
</dbReference>
<dbReference type="InterPro" id="IPR018040">
    <property type="entry name" value="Pectinesterase_Tyr_AS"/>
</dbReference>
<evidence type="ECO:0000256" key="6">
    <source>
        <dbReference type="ARBA" id="ARBA00022801"/>
    </source>
</evidence>
<dbReference type="PROSITE" id="PS00800">
    <property type="entry name" value="PECTINESTERASE_1"/>
    <property type="match status" value="1"/>
</dbReference>
<dbReference type="SUPFAM" id="SSF51126">
    <property type="entry name" value="Pectin lyase-like"/>
    <property type="match status" value="1"/>
</dbReference>
<evidence type="ECO:0000259" key="11">
    <source>
        <dbReference type="Pfam" id="PF01095"/>
    </source>
</evidence>
<protein>
    <recommendedName>
        <fullName evidence="3 10">Pectinesterase</fullName>
        <ecNumber evidence="3 10">3.1.1.11</ecNumber>
    </recommendedName>
</protein>
<dbReference type="GO" id="GO:0042545">
    <property type="term" value="P:cell wall modification"/>
    <property type="evidence" value="ECO:0007669"/>
    <property type="project" value="UniProtKB-UniRule"/>
</dbReference>
<comment type="catalytic activity">
    <reaction evidence="10">
        <text>[(1-&gt;4)-alpha-D-galacturonosyl methyl ester](n) + n H2O = [(1-&gt;4)-alpha-D-galacturonosyl](n) + n methanol + n H(+)</text>
        <dbReference type="Rhea" id="RHEA:22380"/>
        <dbReference type="Rhea" id="RHEA-COMP:14570"/>
        <dbReference type="Rhea" id="RHEA-COMP:14573"/>
        <dbReference type="ChEBI" id="CHEBI:15377"/>
        <dbReference type="ChEBI" id="CHEBI:15378"/>
        <dbReference type="ChEBI" id="CHEBI:17790"/>
        <dbReference type="ChEBI" id="CHEBI:140522"/>
        <dbReference type="ChEBI" id="CHEBI:140523"/>
        <dbReference type="EC" id="3.1.1.11"/>
    </reaction>
</comment>
<dbReference type="EMBL" id="LXQA010028052">
    <property type="protein sequence ID" value="MCH94746.1"/>
    <property type="molecule type" value="Genomic_DNA"/>
</dbReference>
<keyword evidence="6 10" id="KW-0378">Hydrolase</keyword>
<feature type="domain" description="Pectinesterase catalytic" evidence="11">
    <location>
        <begin position="26"/>
        <end position="330"/>
    </location>
</feature>
<evidence type="ECO:0000256" key="5">
    <source>
        <dbReference type="ARBA" id="ARBA00022525"/>
    </source>
</evidence>
<comment type="caution">
    <text evidence="12">The sequence shown here is derived from an EMBL/GenBank/DDBJ whole genome shotgun (WGS) entry which is preliminary data.</text>
</comment>
<gene>
    <name evidence="12" type="ORF">A2U01_0015711</name>
</gene>
<evidence type="ECO:0000256" key="2">
    <source>
        <dbReference type="ARBA" id="ARBA00005184"/>
    </source>
</evidence>
<dbReference type="PANTHER" id="PTHR31707">
    <property type="entry name" value="PECTINESTERASE"/>
    <property type="match status" value="1"/>
</dbReference>
<dbReference type="FunFam" id="2.160.20.10:FF:000029">
    <property type="entry name" value="Pectinesterase 4"/>
    <property type="match status" value="1"/>
</dbReference>
<comment type="function">
    <text evidence="10">Acts in the modification of cell walls via demethylesterification of cell wall pectin.</text>
</comment>
<keyword evidence="4 10" id="KW-0134">Cell wall</keyword>
<name>A0A392N4J7_9FABA</name>